<dbReference type="EMBL" id="MHLU01000174">
    <property type="protein sequence ID" value="OGZ16448.1"/>
    <property type="molecule type" value="Genomic_DNA"/>
</dbReference>
<dbReference type="Proteomes" id="UP000178106">
    <property type="component" value="Unassembled WGS sequence"/>
</dbReference>
<proteinExistence type="predicted"/>
<evidence type="ECO:0008006" key="3">
    <source>
        <dbReference type="Google" id="ProtNLM"/>
    </source>
</evidence>
<dbReference type="InterPro" id="IPR042099">
    <property type="entry name" value="ANL_N_sf"/>
</dbReference>
<reference evidence="1 2" key="1">
    <citation type="journal article" date="2016" name="Nat. Commun.">
        <title>Thousands of microbial genomes shed light on interconnected biogeochemical processes in an aquifer system.</title>
        <authorList>
            <person name="Anantharaman K."/>
            <person name="Brown C.T."/>
            <person name="Hug L.A."/>
            <person name="Sharon I."/>
            <person name="Castelle C.J."/>
            <person name="Probst A.J."/>
            <person name="Thomas B.C."/>
            <person name="Singh A."/>
            <person name="Wilkins M.J."/>
            <person name="Karaoz U."/>
            <person name="Brodie E.L."/>
            <person name="Williams K.H."/>
            <person name="Hubbard S.S."/>
            <person name="Banfield J.F."/>
        </authorList>
    </citation>
    <scope>NUCLEOTIDE SEQUENCE [LARGE SCALE GENOMIC DNA]</scope>
</reference>
<name>A0A1G2DUD5_9BACT</name>
<gene>
    <name evidence="1" type="ORF">A2494_03635</name>
</gene>
<dbReference type="PANTHER" id="PTHR43845:SF1">
    <property type="entry name" value="BLR5969 PROTEIN"/>
    <property type="match status" value="1"/>
</dbReference>
<dbReference type="PANTHER" id="PTHR43845">
    <property type="entry name" value="BLR5969 PROTEIN"/>
    <property type="match status" value="1"/>
</dbReference>
<evidence type="ECO:0000313" key="1">
    <source>
        <dbReference type="EMBL" id="OGZ16448.1"/>
    </source>
</evidence>
<accession>A0A1G2DUD5</accession>
<dbReference type="SUPFAM" id="SSF56801">
    <property type="entry name" value="Acetyl-CoA synthetase-like"/>
    <property type="match status" value="1"/>
</dbReference>
<sequence length="501" mass="56575">MKISKPLSQEAGVILNSIHSKGEEHEHTREAQALELFHEVATTVPAYADFLKKNNIAHKKIKTFADFEKIPQTNKKDYLRKYNITELSSGGNLKMPLIYTSTSGSTGEPCYFHRTKTIDWQGSVIQELFIANGANTKQPTLAIVCFGMGVWIGGLITYEGVRMASERGYPISIITPGINKSEIFKALKQLAPHYTQTILYGYPPFIKDIIDEATLWGVDISKLNLRISTAAEAYTEEYRDFIAKKTKMRSAALDTMNIYGSADIGAMAFETPTAIAIRKALTKSPKAFHAIFGDIQRTPTLAQYFPQFITFESVEGELLITGKNSIPLIRYAIGDRGGVFSYKALVSALKKEGISMTKILREAGLTKKHDYELPFVYVYERNDLSTTLYGAQIYPETIKNVLLRAPFSEYFTGKFTLLTKYDNKHDQYIEINLELRKNVKPTKGLPAHLTDRIVSELTKKNSEYKELAKFVGVRAIPRLVFWESEDPTHFKAGIKQQWVKK</sequence>
<protein>
    <recommendedName>
        <fullName evidence="3">Phenylacetate--CoA ligase</fullName>
    </recommendedName>
</protein>
<dbReference type="AlphaFoldDB" id="A0A1G2DUD5"/>
<dbReference type="Gene3D" id="3.40.50.12780">
    <property type="entry name" value="N-terminal domain of ligase-like"/>
    <property type="match status" value="1"/>
</dbReference>
<organism evidence="1 2">
    <name type="scientific">Candidatus Lloydbacteria bacterium RIFOXYC12_FULL_46_25</name>
    <dbReference type="NCBI Taxonomy" id="1798670"/>
    <lineage>
        <taxon>Bacteria</taxon>
        <taxon>Candidatus Lloydiibacteriota</taxon>
    </lineage>
</organism>
<evidence type="ECO:0000313" key="2">
    <source>
        <dbReference type="Proteomes" id="UP000178106"/>
    </source>
</evidence>
<comment type="caution">
    <text evidence="1">The sequence shown here is derived from an EMBL/GenBank/DDBJ whole genome shotgun (WGS) entry which is preliminary data.</text>
</comment>